<evidence type="ECO:0000313" key="2">
    <source>
        <dbReference type="EMBL" id="GAA3143584.1"/>
    </source>
</evidence>
<comment type="caution">
    <text evidence="2">The sequence shown here is derived from an EMBL/GenBank/DDBJ whole genome shotgun (WGS) entry which is preliminary data.</text>
</comment>
<reference evidence="3" key="1">
    <citation type="journal article" date="2019" name="Int. J. Syst. Evol. Microbiol.">
        <title>The Global Catalogue of Microorganisms (GCM) 10K type strain sequencing project: providing services to taxonomists for standard genome sequencing and annotation.</title>
        <authorList>
            <consortium name="The Broad Institute Genomics Platform"/>
            <consortium name="The Broad Institute Genome Sequencing Center for Infectious Disease"/>
            <person name="Wu L."/>
            <person name="Ma J."/>
        </authorList>
    </citation>
    <scope>NUCLEOTIDE SEQUENCE [LARGE SCALE GENOMIC DNA]</scope>
    <source>
        <strain evidence="3">JCM 11574</strain>
    </source>
</reference>
<gene>
    <name evidence="2" type="ORF">GCM10010521_33050</name>
</gene>
<dbReference type="EMBL" id="BAAAVM010000038">
    <property type="protein sequence ID" value="GAA3143584.1"/>
    <property type="molecule type" value="Genomic_DNA"/>
</dbReference>
<evidence type="ECO:0000256" key="1">
    <source>
        <dbReference type="SAM" id="MobiDB-lite"/>
    </source>
</evidence>
<proteinExistence type="predicted"/>
<name>A0ABP6NDH7_9ACTN</name>
<feature type="region of interest" description="Disordered" evidence="1">
    <location>
        <begin position="1"/>
        <end position="40"/>
    </location>
</feature>
<organism evidence="2 3">
    <name type="scientific">Streptomyces rameus</name>
    <dbReference type="NCBI Taxonomy" id="68261"/>
    <lineage>
        <taxon>Bacteria</taxon>
        <taxon>Bacillati</taxon>
        <taxon>Actinomycetota</taxon>
        <taxon>Actinomycetes</taxon>
        <taxon>Kitasatosporales</taxon>
        <taxon>Streptomycetaceae</taxon>
        <taxon>Streptomyces</taxon>
    </lineage>
</organism>
<sequence length="547" mass="59435">MTAGLHGVDEPGGAHGQQGAEVREHGAAVPAPPASERDLVRLPGPRRHLDRLERDLRSGRSCVWYFPDPMVDSGRAELFLSELYARFEGPIPVPGTVTALAGRTGDRDGAPAVPPQRSGAPEPDAASAGAGDHFGLWHDDDGFDAEDPYGALLGSLATAPAGPPPPSGHRGATPDVAALAPMSLGERLAKELGVTGDPLHELVRRADRLRNDVPGEDDPEDDALPSAPPLIVVRGWEEDSPEEMGRLLRTAHATFRDEGLGAGHRPRFLIAARMDDLPSTAFGVGPSHDHVALHWWWRVWTRLDSEVLLAWRPRPNAGAAEALLHRVTDAVVAEVCGPDIDSALALREAWKGGDLDSLRSALAHVLPGEAAVLDRTWPRRMSTAHASAPSAELRDAWSTGAVDSWDGHVRPVLSHRLLDPDSTELRTLVCHAQNRVLLPLVDEARTAFIDLVPGLLRKEISLDYFREQARSQYQVKKQLPAAPLVELEVADLQRASRLLTLTTDQQRRLEILCDARNFLSHLQPLAYRQLMAVAQALTSDWVADDAR</sequence>
<protein>
    <submittedName>
        <fullName evidence="2">Uncharacterized protein</fullName>
    </submittedName>
</protein>
<evidence type="ECO:0000313" key="3">
    <source>
        <dbReference type="Proteomes" id="UP001500893"/>
    </source>
</evidence>
<accession>A0ABP6NDH7</accession>
<dbReference type="RefSeq" id="WP_345052096.1">
    <property type="nucleotide sequence ID" value="NZ_BAAAVM010000038.1"/>
</dbReference>
<dbReference type="Proteomes" id="UP001500893">
    <property type="component" value="Unassembled WGS sequence"/>
</dbReference>
<keyword evidence="3" id="KW-1185">Reference proteome</keyword>
<feature type="region of interest" description="Disordered" evidence="1">
    <location>
        <begin position="102"/>
        <end position="135"/>
    </location>
</feature>